<evidence type="ECO:0000259" key="6">
    <source>
        <dbReference type="Pfam" id="PF00590"/>
    </source>
</evidence>
<dbReference type="AlphaFoldDB" id="A0A1Q2CLF2"/>
<keyword evidence="5" id="KW-0627">Porphyrin biosynthesis</keyword>
<evidence type="ECO:0000313" key="8">
    <source>
        <dbReference type="Proteomes" id="UP000188145"/>
    </source>
</evidence>
<dbReference type="Gene3D" id="3.30.950.10">
    <property type="entry name" value="Methyltransferase, Cobalt-precorrin-4 Transmethylase, Domain 2"/>
    <property type="match status" value="1"/>
</dbReference>
<name>A0A1Q2CLF2_9ACTN</name>
<dbReference type="EMBL" id="CP019606">
    <property type="protein sequence ID" value="AQP46937.1"/>
    <property type="molecule type" value="Genomic_DNA"/>
</dbReference>
<evidence type="ECO:0000256" key="2">
    <source>
        <dbReference type="ARBA" id="ARBA00022603"/>
    </source>
</evidence>
<evidence type="ECO:0000256" key="1">
    <source>
        <dbReference type="ARBA" id="ARBA00012162"/>
    </source>
</evidence>
<dbReference type="NCBIfam" id="NF004790">
    <property type="entry name" value="PRK06136.1"/>
    <property type="match status" value="1"/>
</dbReference>
<organism evidence="7 8">
    <name type="scientific">Tessaracoccus aquimaris</name>
    <dbReference type="NCBI Taxonomy" id="1332264"/>
    <lineage>
        <taxon>Bacteria</taxon>
        <taxon>Bacillati</taxon>
        <taxon>Actinomycetota</taxon>
        <taxon>Actinomycetes</taxon>
        <taxon>Propionibacteriales</taxon>
        <taxon>Propionibacteriaceae</taxon>
        <taxon>Tessaracoccus</taxon>
    </lineage>
</organism>
<dbReference type="GO" id="GO:0032259">
    <property type="term" value="P:methylation"/>
    <property type="evidence" value="ECO:0007669"/>
    <property type="project" value="UniProtKB-KW"/>
</dbReference>
<dbReference type="InterPro" id="IPR050161">
    <property type="entry name" value="Siro_Cobalamin_biosynth"/>
</dbReference>
<dbReference type="InterPro" id="IPR014776">
    <property type="entry name" value="4pyrrole_Mease_sub2"/>
</dbReference>
<evidence type="ECO:0000313" key="7">
    <source>
        <dbReference type="EMBL" id="AQP46937.1"/>
    </source>
</evidence>
<dbReference type="Proteomes" id="UP000188145">
    <property type="component" value="Chromosome"/>
</dbReference>
<dbReference type="PANTHER" id="PTHR45790">
    <property type="entry name" value="SIROHEME SYNTHASE-RELATED"/>
    <property type="match status" value="1"/>
</dbReference>
<dbReference type="STRING" id="1332264.BW730_04775"/>
<accession>A0A1Q2CLF2</accession>
<keyword evidence="4" id="KW-0949">S-adenosyl-L-methionine</keyword>
<dbReference type="OrthoDB" id="9815856at2"/>
<dbReference type="SUPFAM" id="SSF53790">
    <property type="entry name" value="Tetrapyrrole methylase"/>
    <property type="match status" value="1"/>
</dbReference>
<evidence type="ECO:0000256" key="4">
    <source>
        <dbReference type="ARBA" id="ARBA00022691"/>
    </source>
</evidence>
<dbReference type="InterPro" id="IPR000878">
    <property type="entry name" value="4pyrrol_Mease"/>
</dbReference>
<dbReference type="KEGG" id="tes:BW730_04775"/>
<keyword evidence="3 7" id="KW-0808">Transferase</keyword>
<gene>
    <name evidence="7" type="ORF">BW730_04775</name>
</gene>
<feature type="domain" description="Tetrapyrrole methylase" evidence="6">
    <location>
        <begin position="11"/>
        <end position="220"/>
    </location>
</feature>
<keyword evidence="2 7" id="KW-0489">Methyltransferase</keyword>
<dbReference type="GO" id="GO:0019354">
    <property type="term" value="P:siroheme biosynthetic process"/>
    <property type="evidence" value="ECO:0007669"/>
    <property type="project" value="InterPro"/>
</dbReference>
<keyword evidence="8" id="KW-1185">Reference proteome</keyword>
<dbReference type="EC" id="2.1.1.107" evidence="1"/>
<evidence type="ECO:0000256" key="3">
    <source>
        <dbReference type="ARBA" id="ARBA00022679"/>
    </source>
</evidence>
<evidence type="ECO:0000256" key="5">
    <source>
        <dbReference type="ARBA" id="ARBA00023244"/>
    </source>
</evidence>
<dbReference type="CDD" id="cd11642">
    <property type="entry name" value="SUMT"/>
    <property type="match status" value="1"/>
</dbReference>
<dbReference type="RefSeq" id="WP_077685253.1">
    <property type="nucleotide sequence ID" value="NZ_CP019606.1"/>
</dbReference>
<dbReference type="Pfam" id="PF00590">
    <property type="entry name" value="TP_methylase"/>
    <property type="match status" value="1"/>
</dbReference>
<dbReference type="Gene3D" id="3.40.1010.10">
    <property type="entry name" value="Cobalt-precorrin-4 Transmethylase, Domain 1"/>
    <property type="match status" value="1"/>
</dbReference>
<proteinExistence type="predicted"/>
<protein>
    <recommendedName>
        <fullName evidence="1">uroporphyrinogen-III C-methyltransferase</fullName>
        <ecNumber evidence="1">2.1.1.107</ecNumber>
    </recommendedName>
</protein>
<dbReference type="FunFam" id="3.40.1010.10:FF:000001">
    <property type="entry name" value="Siroheme synthase"/>
    <property type="match status" value="1"/>
</dbReference>
<dbReference type="InterPro" id="IPR014777">
    <property type="entry name" value="4pyrrole_Mease_sub1"/>
</dbReference>
<sequence length="248" mass="25244">MTGDQPGKGRVTLLGGGPGDPDLITVAGLRALRNADVIVYDRLVPLPLLDEARPGAELIEVGKVPRGAFTPQERINQILVEKASEGLDVVRFKGGDPFVFGRGGEEWIACREAGIEVSTIPGISSSIAAAELAGIPVTHRGVATGFTVVSGHVAPDDERNDIDWRGLATAGTTIVILMGVKNLPAITAELIDAGLAPSTPAAVIADAALPTMRTIVGTTAGIAEEAAAAGIEPPAVCVIGAVAGLGLR</sequence>
<dbReference type="NCBIfam" id="TIGR01469">
    <property type="entry name" value="cobA_cysG_Cterm"/>
    <property type="match status" value="1"/>
</dbReference>
<dbReference type="GO" id="GO:0004851">
    <property type="term" value="F:uroporphyrin-III C-methyltransferase activity"/>
    <property type="evidence" value="ECO:0007669"/>
    <property type="project" value="UniProtKB-EC"/>
</dbReference>
<reference evidence="8" key="1">
    <citation type="submission" date="2017-02" db="EMBL/GenBank/DDBJ databases">
        <title>Tessaracoccus aquaemaris sp. nov., isolated from the intestine of a Korean rockfish, Sebastes schlegelii, in a marine aquaculture pond.</title>
        <authorList>
            <person name="Tak E.J."/>
            <person name="Bae J.-W."/>
        </authorList>
    </citation>
    <scope>NUCLEOTIDE SEQUENCE [LARGE SCALE GENOMIC DNA]</scope>
    <source>
        <strain evidence="8">NSG39</strain>
    </source>
</reference>
<dbReference type="InterPro" id="IPR006366">
    <property type="entry name" value="CobA/CysG_C"/>
</dbReference>
<dbReference type="InterPro" id="IPR035996">
    <property type="entry name" value="4pyrrol_Methylase_sf"/>
</dbReference>
<dbReference type="PANTHER" id="PTHR45790:SF3">
    <property type="entry name" value="S-ADENOSYL-L-METHIONINE-DEPENDENT UROPORPHYRINOGEN III METHYLTRANSFERASE, CHLOROPLASTIC"/>
    <property type="match status" value="1"/>
</dbReference>